<reference evidence="3" key="2">
    <citation type="submission" date="2025-09" db="UniProtKB">
        <authorList>
            <consortium name="Ensembl"/>
        </authorList>
    </citation>
    <scope>IDENTIFICATION</scope>
</reference>
<organism evidence="3 4">
    <name type="scientific">Junco hyemalis</name>
    <name type="common">Dark-eyed junco</name>
    <dbReference type="NCBI Taxonomy" id="40217"/>
    <lineage>
        <taxon>Eukaryota</taxon>
        <taxon>Metazoa</taxon>
        <taxon>Chordata</taxon>
        <taxon>Craniata</taxon>
        <taxon>Vertebrata</taxon>
        <taxon>Euteleostomi</taxon>
        <taxon>Archelosauria</taxon>
        <taxon>Archosauria</taxon>
        <taxon>Dinosauria</taxon>
        <taxon>Saurischia</taxon>
        <taxon>Theropoda</taxon>
        <taxon>Coelurosauria</taxon>
        <taxon>Aves</taxon>
        <taxon>Neognathae</taxon>
        <taxon>Neoaves</taxon>
        <taxon>Telluraves</taxon>
        <taxon>Australaves</taxon>
        <taxon>Passeriformes</taxon>
        <taxon>Passerellidae</taxon>
        <taxon>Junco</taxon>
    </lineage>
</organism>
<protein>
    <submittedName>
        <fullName evidence="3">Uncharacterized protein</fullName>
    </submittedName>
</protein>
<keyword evidence="1" id="KW-0175">Coiled coil</keyword>
<keyword evidence="4" id="KW-1185">Reference proteome</keyword>
<dbReference type="Ensembl" id="ENSJHYT00000027306.1">
    <property type="protein sequence ID" value="ENSJHYP00000022646.1"/>
    <property type="gene ID" value="ENSJHYG00000017071.1"/>
</dbReference>
<dbReference type="OMA" id="WCESDDE"/>
<evidence type="ECO:0000256" key="2">
    <source>
        <dbReference type="SAM" id="MobiDB-lite"/>
    </source>
</evidence>
<dbReference type="Proteomes" id="UP000694408">
    <property type="component" value="Unplaced"/>
</dbReference>
<accession>A0A8C5JRS8</accession>
<feature type="compositionally biased region" description="Basic and acidic residues" evidence="2">
    <location>
        <begin position="131"/>
        <end position="141"/>
    </location>
</feature>
<feature type="region of interest" description="Disordered" evidence="2">
    <location>
        <begin position="121"/>
        <end position="144"/>
    </location>
</feature>
<name>A0A8C5JRS8_JUNHY</name>
<dbReference type="AlphaFoldDB" id="A0A8C5JRS8"/>
<evidence type="ECO:0000313" key="4">
    <source>
        <dbReference type="Proteomes" id="UP000694408"/>
    </source>
</evidence>
<evidence type="ECO:0000256" key="1">
    <source>
        <dbReference type="SAM" id="Coils"/>
    </source>
</evidence>
<evidence type="ECO:0000313" key="3">
    <source>
        <dbReference type="Ensembl" id="ENSJHYP00000022646.1"/>
    </source>
</evidence>
<sequence length="411" mass="46087">MTKNFSAKGKAEFYALLAKYNATPSPGGEEWASCNWFNLENVIDRISSLQHESKFKLGSNKIILCSVLGACLTAAIETRFKRKSEENAIIDSLQNLVEALQKQLDEERNVNNLLRAALREEHVKNSQNSDSSKEAEEKETPHINQNCPQKELALMKNCGKHCCNNIKPLSKTECNFINNEDLNPHKTSKEIPYTATEFTKLAKQYGLLPQKSETEHICQVSLTRGDQILLSEQEASGCWGHGVFLTTADRRIPWSLTQHTAHWAGGLNPLERRDSLVSTPDQLLENIHKTGCLKTIHEKKLILGFESPILSPVKPEILTSLTQGLPGTLKPTAILLQKTIVAMSPIERPDKLLSNQNDPFVPLYDLLRKRIKWDWTSSQKETLGNTTAVQNLSDNSIILTFSASSWQSLLC</sequence>
<reference evidence="3" key="1">
    <citation type="submission" date="2025-08" db="UniProtKB">
        <authorList>
            <consortium name="Ensembl"/>
        </authorList>
    </citation>
    <scope>IDENTIFICATION</scope>
</reference>
<proteinExistence type="predicted"/>
<feature type="coiled-coil region" evidence="1">
    <location>
        <begin position="83"/>
        <end position="117"/>
    </location>
</feature>